<evidence type="ECO:0000256" key="1">
    <source>
        <dbReference type="PROSITE-ProRule" id="PRU00244"/>
    </source>
</evidence>
<evidence type="ECO:0000313" key="5">
    <source>
        <dbReference type="Proteomes" id="UP000032545"/>
    </source>
</evidence>
<organism evidence="4 5">
    <name type="scientific">Frankia torreyi</name>
    <dbReference type="NCBI Taxonomy" id="1856"/>
    <lineage>
        <taxon>Bacteria</taxon>
        <taxon>Bacillati</taxon>
        <taxon>Actinomycetota</taxon>
        <taxon>Actinomycetes</taxon>
        <taxon>Frankiales</taxon>
        <taxon>Frankiaceae</taxon>
        <taxon>Frankia</taxon>
    </lineage>
</organism>
<dbReference type="PROSITE" id="PS50924">
    <property type="entry name" value="MHYT"/>
    <property type="match status" value="1"/>
</dbReference>
<dbReference type="Pfam" id="PF03707">
    <property type="entry name" value="MHYT"/>
    <property type="match status" value="2"/>
</dbReference>
<comment type="caution">
    <text evidence="4">The sequence shown here is derived from an EMBL/GenBank/DDBJ whole genome shotgun (WGS) entry which is preliminary data.</text>
</comment>
<reference evidence="5" key="1">
    <citation type="submission" date="2015-02" db="EMBL/GenBank/DDBJ databases">
        <title>Draft Genome of Frankia sp. CpI1-S.</title>
        <authorList>
            <person name="Oshone R.T."/>
            <person name="Ngom M."/>
            <person name="Ghodhbane-Gtari F."/>
            <person name="Gtari M."/>
            <person name="Morris K."/>
            <person name="Thomas K."/>
            <person name="Sen A."/>
            <person name="Tisa L.S."/>
        </authorList>
    </citation>
    <scope>NUCLEOTIDE SEQUENCE [LARGE SCALE GENOMIC DNA]</scope>
    <source>
        <strain evidence="5">CpI1-S</strain>
    </source>
</reference>
<dbReference type="PATRIC" id="fig|1502723.3.peg.4068"/>
<evidence type="ECO:0000256" key="2">
    <source>
        <dbReference type="SAM" id="MobiDB-lite"/>
    </source>
</evidence>
<feature type="region of interest" description="Disordered" evidence="2">
    <location>
        <begin position="265"/>
        <end position="351"/>
    </location>
</feature>
<keyword evidence="1" id="KW-1133">Transmembrane helix</keyword>
<dbReference type="PANTHER" id="PTHR35152">
    <property type="entry name" value="DOMAIN SIGNALLING PROTEIN, PUTATIVE (AFU_ORTHOLOGUE AFUA_5G11310)-RELATED"/>
    <property type="match status" value="1"/>
</dbReference>
<feature type="compositionally biased region" description="Gly residues" evidence="2">
    <location>
        <begin position="299"/>
        <end position="312"/>
    </location>
</feature>
<dbReference type="PANTHER" id="PTHR35152:SF1">
    <property type="entry name" value="DOMAIN SIGNALLING PROTEIN, PUTATIVE (AFU_ORTHOLOGUE AFUA_5G11310)-RELATED"/>
    <property type="match status" value="1"/>
</dbReference>
<keyword evidence="1" id="KW-0472">Membrane</keyword>
<feature type="transmembrane region" description="Helical" evidence="1">
    <location>
        <begin position="103"/>
        <end position="124"/>
    </location>
</feature>
<sequence>MRHVLNVMVSGRFKGEHVIVAQAVHQHASQDLLFVVVSVGLAAVGSFAALVSAIRIPLSQGAARVRWTLAAALSLGGGAIWSMHFIGMIGYRVDGLDLRYSLPLTAVSLLLAVAVSALGLTLVARRPRNTGWLALSGVVSGLGIAAMHYTGMAAMHVGGTVTYRRGIVVLSILIAVAAALAALWIAFRVRTGRHVVAASLIMAAAVCGMHYTAMAATQVQAGPGNEGTTGTDPISLAPIVCVIAFSVLAVVIFAALGGVTESGSFSMARESSRHRRPGVGRAAVDGVGGEPAGRTAGRTSGGGRGGGRGGAAGQPSLPAAFVNPRGDQYRPAPSVPVWSGPPTGESTTRSG</sequence>
<keyword evidence="5" id="KW-1185">Reference proteome</keyword>
<feature type="transmembrane region" description="Helical" evidence="1">
    <location>
        <begin position="68"/>
        <end position="91"/>
    </location>
</feature>
<feature type="transmembrane region" description="Helical" evidence="1">
    <location>
        <begin position="32"/>
        <end position="56"/>
    </location>
</feature>
<dbReference type="Proteomes" id="UP000032545">
    <property type="component" value="Unassembled WGS sequence"/>
</dbReference>
<reference evidence="4 5" key="2">
    <citation type="journal article" date="2016" name="Genome Announc.">
        <title>Permanent Draft Genome Sequences for Two Variants of Frankia sp. Strain CpI1, the First Frankia Strain Isolated from Root Nodules of Comptonia peregrina.</title>
        <authorList>
            <person name="Oshone R."/>
            <person name="Hurst S.G.IV."/>
            <person name="Abebe-Akele F."/>
            <person name="Simpson S."/>
            <person name="Morris K."/>
            <person name="Thomas W.K."/>
            <person name="Tisa L.S."/>
        </authorList>
    </citation>
    <scope>NUCLEOTIDE SEQUENCE [LARGE SCALE GENOMIC DNA]</scope>
    <source>
        <strain evidence="5">CpI1-S</strain>
    </source>
</reference>
<feature type="domain" description="MHYT" evidence="3">
    <location>
        <begin position="30"/>
        <end position="220"/>
    </location>
</feature>
<evidence type="ECO:0000259" key="3">
    <source>
        <dbReference type="PROSITE" id="PS50924"/>
    </source>
</evidence>
<feature type="transmembrane region" description="Helical" evidence="1">
    <location>
        <begin position="194"/>
        <end position="214"/>
    </location>
</feature>
<accession>A0A0D8BD37</accession>
<gene>
    <name evidence="4" type="ORF">FF36_04340</name>
</gene>
<dbReference type="EMBL" id="JYFN01000039">
    <property type="protein sequence ID" value="KJE21292.1"/>
    <property type="molecule type" value="Genomic_DNA"/>
</dbReference>
<dbReference type="InterPro" id="IPR005330">
    <property type="entry name" value="MHYT_dom"/>
</dbReference>
<feature type="transmembrane region" description="Helical" evidence="1">
    <location>
        <begin position="167"/>
        <end position="187"/>
    </location>
</feature>
<name>A0A0D8BD37_9ACTN</name>
<dbReference type="OrthoDB" id="3763366at2"/>
<evidence type="ECO:0000313" key="4">
    <source>
        <dbReference type="EMBL" id="KJE21292.1"/>
    </source>
</evidence>
<dbReference type="GO" id="GO:0016020">
    <property type="term" value="C:membrane"/>
    <property type="evidence" value="ECO:0007669"/>
    <property type="project" value="UniProtKB-UniRule"/>
</dbReference>
<dbReference type="AlphaFoldDB" id="A0A0D8BD37"/>
<feature type="transmembrane region" description="Helical" evidence="1">
    <location>
        <begin position="234"/>
        <end position="259"/>
    </location>
</feature>
<keyword evidence="1" id="KW-0812">Transmembrane</keyword>
<feature type="transmembrane region" description="Helical" evidence="1">
    <location>
        <begin position="131"/>
        <end position="155"/>
    </location>
</feature>
<protein>
    <submittedName>
        <fullName evidence="4">MHYT domain-containing protein</fullName>
    </submittedName>
</protein>
<proteinExistence type="predicted"/>